<feature type="compositionally biased region" description="Acidic residues" evidence="1">
    <location>
        <begin position="317"/>
        <end position="329"/>
    </location>
</feature>
<dbReference type="EMBL" id="BEYU01000176">
    <property type="protein sequence ID" value="GBG33968.1"/>
    <property type="molecule type" value="Genomic_DNA"/>
</dbReference>
<protein>
    <submittedName>
        <fullName evidence="2">Uncharacterized protein</fullName>
    </submittedName>
</protein>
<dbReference type="InParanoid" id="A0A2R5GW26"/>
<keyword evidence="3" id="KW-1185">Reference proteome</keyword>
<evidence type="ECO:0000313" key="2">
    <source>
        <dbReference type="EMBL" id="GBG33968.1"/>
    </source>
</evidence>
<name>A0A2R5GW26_9STRA</name>
<accession>A0A2R5GW26</accession>
<feature type="region of interest" description="Disordered" evidence="1">
    <location>
        <begin position="187"/>
        <end position="213"/>
    </location>
</feature>
<feature type="region of interest" description="Disordered" evidence="1">
    <location>
        <begin position="93"/>
        <end position="145"/>
    </location>
</feature>
<feature type="compositionally biased region" description="Acidic residues" evidence="1">
    <location>
        <begin position="121"/>
        <end position="133"/>
    </location>
</feature>
<dbReference type="AlphaFoldDB" id="A0A2R5GW26"/>
<sequence>MPRAVRFSRQPEVRNLPEEEARDAWLARVGPWTSAPKHDEIWDGDMRQFRVQELTPAELRRLRFDDKLRRAMPSSVFMVYKRYRKKGALDSLDFEDIAPPSGQHPGLRRQDPRDRDKGSEDDGDEGLSDDEDTSNIGARRRPIHSQTVPREFIQGVLEDSIQECLSAGIKPVLKKKTKSAMGLTTSLRRSISRRNSKKGAQGGGVGLPDEFPEPPGYRKPSLLDYFLPFRTGDDDLGSMLPWLESIQRLDGLENTSVPRSDAVEDVWDRLEDAFSQLKLLGSSILWDFEAFRQSIWPTHDDDDDAHDERVSPLDGGDSQDDFDEDDDFDDARGRR</sequence>
<feature type="region of interest" description="Disordered" evidence="1">
    <location>
        <begin position="297"/>
        <end position="335"/>
    </location>
</feature>
<dbReference type="Proteomes" id="UP000241890">
    <property type="component" value="Unassembled WGS sequence"/>
</dbReference>
<evidence type="ECO:0000256" key="1">
    <source>
        <dbReference type="SAM" id="MobiDB-lite"/>
    </source>
</evidence>
<comment type="caution">
    <text evidence="2">The sequence shown here is derived from an EMBL/GenBank/DDBJ whole genome shotgun (WGS) entry which is preliminary data.</text>
</comment>
<feature type="compositionally biased region" description="Basic and acidic residues" evidence="1">
    <location>
        <begin position="108"/>
        <end position="120"/>
    </location>
</feature>
<gene>
    <name evidence="2" type="ORF">FCC1311_101912</name>
</gene>
<organism evidence="2 3">
    <name type="scientific">Hondaea fermentalgiana</name>
    <dbReference type="NCBI Taxonomy" id="2315210"/>
    <lineage>
        <taxon>Eukaryota</taxon>
        <taxon>Sar</taxon>
        <taxon>Stramenopiles</taxon>
        <taxon>Bigyra</taxon>
        <taxon>Labyrinthulomycetes</taxon>
        <taxon>Thraustochytrida</taxon>
        <taxon>Thraustochytriidae</taxon>
        <taxon>Hondaea</taxon>
    </lineage>
</organism>
<reference evidence="2 3" key="1">
    <citation type="submission" date="2017-12" db="EMBL/GenBank/DDBJ databases">
        <title>Sequencing, de novo assembly and annotation of complete genome of a new Thraustochytrid species, strain FCC1311.</title>
        <authorList>
            <person name="Sedici K."/>
            <person name="Godart F."/>
            <person name="Aiese Cigliano R."/>
            <person name="Sanseverino W."/>
            <person name="Barakat M."/>
            <person name="Ortet P."/>
            <person name="Marechal E."/>
            <person name="Cagnac O."/>
            <person name="Amato A."/>
        </authorList>
    </citation>
    <scope>NUCLEOTIDE SEQUENCE [LARGE SCALE GENOMIC DNA]</scope>
</reference>
<proteinExistence type="predicted"/>
<evidence type="ECO:0000313" key="3">
    <source>
        <dbReference type="Proteomes" id="UP000241890"/>
    </source>
</evidence>